<feature type="transmembrane region" description="Helical" evidence="1">
    <location>
        <begin position="175"/>
        <end position="196"/>
    </location>
</feature>
<keyword evidence="1" id="KW-0812">Transmembrane</keyword>
<dbReference type="OrthoDB" id="51594at2157"/>
<feature type="transmembrane region" description="Helical" evidence="1">
    <location>
        <begin position="89"/>
        <end position="106"/>
    </location>
</feature>
<dbReference type="Proteomes" id="UP000073604">
    <property type="component" value="Chromosome"/>
</dbReference>
<keyword evidence="4" id="KW-1185">Reference proteome</keyword>
<name>A0A142CTH6_9EURY</name>
<dbReference type="AlphaFoldDB" id="A0A142CTH6"/>
<evidence type="ECO:0000313" key="3">
    <source>
        <dbReference type="EMBL" id="AMQ18078.1"/>
    </source>
</evidence>
<keyword evidence="1" id="KW-1133">Transmembrane helix</keyword>
<sequence>MLGAEVYGRGRYWEIDLLRGVGITMMIVSNFVTDLQLFLGYNEHRMFWLLFAIATATIFVFTSGLSFWVSYSRALKRSSSPYTKYFRRFLKLFGLGMIITLITSFLPERMTIHFGILHFLGAAALLGIPFYRFGITNIIWALFFLLGYFLVRNIHDGIFLLPLGIMPKDYFAPDYFPIFPWFGVYLLGMAGGSFFYPNGTRKRHLPLPQSPAVHFLTFMGRHTLKVYLIHQPIFVGLLRLLYGPIPGLPF</sequence>
<dbReference type="EMBL" id="CP014750">
    <property type="protein sequence ID" value="AMQ18078.1"/>
    <property type="molecule type" value="Genomic_DNA"/>
</dbReference>
<feature type="transmembrane region" description="Helical" evidence="1">
    <location>
        <begin position="226"/>
        <end position="245"/>
    </location>
</feature>
<feature type="transmembrane region" description="Helical" evidence="1">
    <location>
        <begin position="21"/>
        <end position="41"/>
    </location>
</feature>
<reference evidence="4" key="1">
    <citation type="submission" date="2016-03" db="EMBL/GenBank/DDBJ databases">
        <authorList>
            <person name="Oger P.M."/>
        </authorList>
    </citation>
    <scope>NUCLEOTIDE SEQUENCE [LARGE SCALE GENOMIC DNA]</scope>
    <source>
        <strain evidence="4">OG-1</strain>
    </source>
</reference>
<feature type="transmembrane region" description="Helical" evidence="1">
    <location>
        <begin position="47"/>
        <end position="69"/>
    </location>
</feature>
<dbReference type="GeneID" id="27139334"/>
<feature type="domain" description="Heparan-alpha-glucosaminide N-acetyltransferase catalytic" evidence="2">
    <location>
        <begin position="11"/>
        <end position="232"/>
    </location>
</feature>
<evidence type="ECO:0000259" key="2">
    <source>
        <dbReference type="Pfam" id="PF07786"/>
    </source>
</evidence>
<feature type="transmembrane region" description="Helical" evidence="1">
    <location>
        <begin position="112"/>
        <end position="131"/>
    </location>
</feature>
<keyword evidence="1" id="KW-0472">Membrane</keyword>
<dbReference type="KEGG" id="tpep:A0127_02270"/>
<dbReference type="Pfam" id="PF07786">
    <property type="entry name" value="HGSNAT_cat"/>
    <property type="match status" value="1"/>
</dbReference>
<feature type="transmembrane region" description="Helical" evidence="1">
    <location>
        <begin position="138"/>
        <end position="155"/>
    </location>
</feature>
<dbReference type="InterPro" id="IPR012429">
    <property type="entry name" value="HGSNAT_cat"/>
</dbReference>
<dbReference type="RefSeq" id="WP_062387451.1">
    <property type="nucleotide sequence ID" value="NZ_CP014750.1"/>
</dbReference>
<protein>
    <recommendedName>
        <fullName evidence="2">Heparan-alpha-glucosaminide N-acetyltransferase catalytic domain-containing protein</fullName>
    </recommendedName>
</protein>
<evidence type="ECO:0000256" key="1">
    <source>
        <dbReference type="SAM" id="Phobius"/>
    </source>
</evidence>
<dbReference type="STRING" id="53952.A0127_02270"/>
<accession>A0A142CTH6</accession>
<organism evidence="3 4">
    <name type="scientific">Thermococcus peptonophilus</name>
    <dbReference type="NCBI Taxonomy" id="53952"/>
    <lineage>
        <taxon>Archaea</taxon>
        <taxon>Methanobacteriati</taxon>
        <taxon>Methanobacteriota</taxon>
        <taxon>Thermococci</taxon>
        <taxon>Thermococcales</taxon>
        <taxon>Thermococcaceae</taxon>
        <taxon>Thermococcus</taxon>
    </lineage>
</organism>
<proteinExistence type="predicted"/>
<evidence type="ECO:0000313" key="4">
    <source>
        <dbReference type="Proteomes" id="UP000073604"/>
    </source>
</evidence>
<gene>
    <name evidence="3" type="ORF">A0127_02270</name>
</gene>